<dbReference type="Gene3D" id="3.30.730.10">
    <property type="entry name" value="AP2/ERF domain"/>
    <property type="match status" value="1"/>
</dbReference>
<dbReference type="STRING" id="39946.B8B952"/>
<dbReference type="SUPFAM" id="SSF54171">
    <property type="entry name" value="DNA-binding domain"/>
    <property type="match status" value="1"/>
</dbReference>
<keyword evidence="11" id="KW-0238">DNA-binding</keyword>
<evidence type="ECO:0000256" key="2">
    <source>
        <dbReference type="ARBA" id="ARBA00004606"/>
    </source>
</evidence>
<dbReference type="GO" id="GO:0003677">
    <property type="term" value="F:DNA binding"/>
    <property type="evidence" value="ECO:0007669"/>
    <property type="project" value="UniProtKB-KW"/>
</dbReference>
<dbReference type="AlphaFoldDB" id="B8B952"/>
<sequence length="842" mass="92287">MSSSASPAAWWARSRVRILLPVIFLAPALYFLLSPPSSPPFFFTLPTSREESPSASGSRVIWAQRRVAEWRSCGWWRAAMPAPSRRNGYIRIDCYGGLNQLRRDLCDGIAVARLLNATMVLPKFEVAAYWNESSGFADVFDVDYFIEQTRGYVEVVKDMPEEIASKEPFKVDCSKRKGHFDYVETVLPALLEHQYISLTPAMSQRRDRNHSYAKASYCQGCYNALRLNKNVETKAIELLQAIPKPFLSLHLRFEPDMVAYSRCVYTGLSSKSLSAIEAARGEDRKALTGEAALLWRNRGKCPLTPSETAFILKALGIPTDTNIYLAAGDGLMELEGFTSIYKNIYTKSSLLTHDDFEKMHGNTKAALDYYVSVSSDAYVATFFGNMDKMVTAMRTMQGHQKTLVLSRRAYANYTAVGLSGEQLAMAMWDAHREEYIMGRGSALPEQCFCEFKLIFRCANMDENFTAIESNADDKEETVLGEMGFHSQHGGWALWREAGSRTEMHLGPPSVSPAYCFDFSCSSASSAIKGTRVDRLREASDTGHHRGRHKRARSSPRHDDEPPPPPPLSPAVTGAHGGAAWHSTVLAEDVESAVIVAALTHVISSTAAEVTTAVPPVTVAPQLAATATMFGQQVMQQPPRGFPPLPSSSGSAATAPEQQQPRRRYRGVRQRPWGKWAAEIRDPVKAARVWLGTFDTAEDAARAYDAAAVRFKGSKAKVNFPDEVAGASIAAVQLPRHHQHHPPTSLPPLPVPAHLRPHFSLAGGQSTTPAPAAAAVAAPPREEFPDLSSYAHILQSGDLEYDFHAAVSAGLTTTAGRSSSSSSLSMPPPSEDLDYKPPFGPSN</sequence>
<feature type="region of interest" description="Disordered" evidence="19">
    <location>
        <begin position="812"/>
        <end position="842"/>
    </location>
</feature>
<keyword evidence="17" id="KW-0119">Carbohydrate metabolism</keyword>
<dbReference type="InterPro" id="IPR016177">
    <property type="entry name" value="DNA-bd_dom_sf"/>
</dbReference>
<dbReference type="GO" id="GO:0005737">
    <property type="term" value="C:cytoplasm"/>
    <property type="evidence" value="ECO:0007669"/>
    <property type="project" value="TreeGrafter"/>
</dbReference>
<dbReference type="PANTHER" id="PTHR31741">
    <property type="entry name" value="OS02G0726500 PROTEIN-RELATED"/>
    <property type="match status" value="1"/>
</dbReference>
<dbReference type="GO" id="GO:0006004">
    <property type="term" value="P:fucose metabolic process"/>
    <property type="evidence" value="ECO:0007669"/>
    <property type="project" value="UniProtKB-KW"/>
</dbReference>
<keyword evidence="6" id="KW-0808">Transferase</keyword>
<keyword evidence="7 20" id="KW-0812">Transmembrane</keyword>
<dbReference type="PANTHER" id="PTHR31741:SF2">
    <property type="entry name" value="O-FUCOSYLTRANSFERASE 13"/>
    <property type="match status" value="1"/>
</dbReference>
<keyword evidence="23" id="KW-1185">Reference proteome</keyword>
<keyword evidence="9 20" id="KW-1133">Transmembrane helix</keyword>
<protein>
    <recommendedName>
        <fullName evidence="18">O-fucosyltransferase family protein</fullName>
    </recommendedName>
</protein>
<evidence type="ECO:0000256" key="8">
    <source>
        <dbReference type="ARBA" id="ARBA00022968"/>
    </source>
</evidence>
<dbReference type="InterPro" id="IPR036955">
    <property type="entry name" value="AP2/ERF_dom_sf"/>
</dbReference>
<dbReference type="InterPro" id="IPR024709">
    <property type="entry name" value="FucosylTrfase_pln"/>
</dbReference>
<keyword evidence="15" id="KW-0539">Nucleus</keyword>
<feature type="transmembrane region" description="Helical" evidence="20">
    <location>
        <begin position="16"/>
        <end position="33"/>
    </location>
</feature>
<evidence type="ECO:0000256" key="10">
    <source>
        <dbReference type="ARBA" id="ARBA00023015"/>
    </source>
</evidence>
<comment type="subcellular location">
    <subcellularLocation>
        <location evidence="2">Membrane</location>
        <topology evidence="2">Single-pass type II membrane protein</topology>
    </subcellularLocation>
    <subcellularLocation>
        <location evidence="1">Nucleus</location>
    </subcellularLocation>
</comment>
<dbReference type="Gramene" id="BGIOSGA029071-TA">
    <property type="protein sequence ID" value="BGIOSGA029071-PA"/>
    <property type="gene ID" value="BGIOSGA029071"/>
</dbReference>
<keyword evidence="10" id="KW-0805">Transcription regulation</keyword>
<dbReference type="OMA" id="WAHGRIR"/>
<dbReference type="Pfam" id="PF00847">
    <property type="entry name" value="AP2"/>
    <property type="match status" value="1"/>
</dbReference>
<feature type="domain" description="AP2/ERF" evidence="21">
    <location>
        <begin position="663"/>
        <end position="720"/>
    </location>
</feature>
<gene>
    <name evidence="22" type="ORF">OsI_30060</name>
</gene>
<evidence type="ECO:0000256" key="4">
    <source>
        <dbReference type="ARBA" id="ARBA00007737"/>
    </source>
</evidence>
<dbReference type="FunFam" id="3.30.730.10:FF:000001">
    <property type="entry name" value="Ethylene-responsive transcription factor 2"/>
    <property type="match status" value="1"/>
</dbReference>
<dbReference type="InterPro" id="IPR019378">
    <property type="entry name" value="GDP-Fuc_O-FucTrfase"/>
</dbReference>
<dbReference type="PRINTS" id="PR00367">
    <property type="entry name" value="ETHRSPELEMNT"/>
</dbReference>
<evidence type="ECO:0000256" key="15">
    <source>
        <dbReference type="ARBA" id="ARBA00023242"/>
    </source>
</evidence>
<evidence type="ECO:0000256" key="19">
    <source>
        <dbReference type="SAM" id="MobiDB-lite"/>
    </source>
</evidence>
<dbReference type="GO" id="GO:0003700">
    <property type="term" value="F:DNA-binding transcription factor activity"/>
    <property type="evidence" value="ECO:0007669"/>
    <property type="project" value="InterPro"/>
</dbReference>
<organism evidence="22 23">
    <name type="scientific">Oryza sativa subsp. indica</name>
    <name type="common">Rice</name>
    <dbReference type="NCBI Taxonomy" id="39946"/>
    <lineage>
        <taxon>Eukaryota</taxon>
        <taxon>Viridiplantae</taxon>
        <taxon>Streptophyta</taxon>
        <taxon>Embryophyta</taxon>
        <taxon>Tracheophyta</taxon>
        <taxon>Spermatophyta</taxon>
        <taxon>Magnoliopsida</taxon>
        <taxon>Liliopsida</taxon>
        <taxon>Poales</taxon>
        <taxon>Poaceae</taxon>
        <taxon>BOP clade</taxon>
        <taxon>Oryzoideae</taxon>
        <taxon>Oryzeae</taxon>
        <taxon>Oryzinae</taxon>
        <taxon>Oryza</taxon>
        <taxon>Oryza sativa</taxon>
    </lineage>
</organism>
<dbReference type="HOGENOM" id="CLU_338153_0_0_1"/>
<dbReference type="CDD" id="cd00018">
    <property type="entry name" value="AP2"/>
    <property type="match status" value="1"/>
</dbReference>
<evidence type="ECO:0000259" key="21">
    <source>
        <dbReference type="PROSITE" id="PS51032"/>
    </source>
</evidence>
<dbReference type="EMBL" id="CM000133">
    <property type="protein sequence ID" value="EEC83955.1"/>
    <property type="molecule type" value="Genomic_DNA"/>
</dbReference>
<dbReference type="GO" id="GO:0005634">
    <property type="term" value="C:nucleus"/>
    <property type="evidence" value="ECO:0007669"/>
    <property type="project" value="UniProtKB-SubCell"/>
</dbReference>
<evidence type="ECO:0000256" key="5">
    <source>
        <dbReference type="ARBA" id="ARBA00022676"/>
    </source>
</evidence>
<name>B8B952_ORYSI</name>
<evidence type="ECO:0000256" key="12">
    <source>
        <dbReference type="ARBA" id="ARBA00023136"/>
    </source>
</evidence>
<dbReference type="Proteomes" id="UP000007015">
    <property type="component" value="Chromosome 8"/>
</dbReference>
<accession>B8B952</accession>
<keyword evidence="13" id="KW-0804">Transcription</keyword>
<evidence type="ECO:0000256" key="13">
    <source>
        <dbReference type="ARBA" id="ARBA00023163"/>
    </source>
</evidence>
<evidence type="ECO:0000256" key="3">
    <source>
        <dbReference type="ARBA" id="ARBA00004881"/>
    </source>
</evidence>
<keyword evidence="5" id="KW-0328">Glycosyltransferase</keyword>
<keyword evidence="16" id="KW-0294">Fucose metabolism</keyword>
<evidence type="ECO:0000313" key="22">
    <source>
        <dbReference type="EMBL" id="EEC83955.1"/>
    </source>
</evidence>
<evidence type="ECO:0000256" key="6">
    <source>
        <dbReference type="ARBA" id="ARBA00022679"/>
    </source>
</evidence>
<feature type="compositionally biased region" description="Basic residues" evidence="19">
    <location>
        <begin position="544"/>
        <end position="554"/>
    </location>
</feature>
<evidence type="ECO:0000256" key="17">
    <source>
        <dbReference type="ARBA" id="ARBA00023277"/>
    </source>
</evidence>
<evidence type="ECO:0000256" key="14">
    <source>
        <dbReference type="ARBA" id="ARBA00023180"/>
    </source>
</evidence>
<evidence type="ECO:0000256" key="1">
    <source>
        <dbReference type="ARBA" id="ARBA00004123"/>
    </source>
</evidence>
<feature type="compositionally biased region" description="Basic and acidic residues" evidence="19">
    <location>
        <begin position="531"/>
        <end position="543"/>
    </location>
</feature>
<evidence type="ECO:0000313" key="23">
    <source>
        <dbReference type="Proteomes" id="UP000007015"/>
    </source>
</evidence>
<comment type="similarity">
    <text evidence="4">Belongs to the glycosyltransferase GT106 family.</text>
</comment>
<dbReference type="Pfam" id="PF10250">
    <property type="entry name" value="O-FucT"/>
    <property type="match status" value="1"/>
</dbReference>
<comment type="pathway">
    <text evidence="3">Glycan metabolism.</text>
</comment>
<dbReference type="SMART" id="SM00380">
    <property type="entry name" value="AP2"/>
    <property type="match status" value="1"/>
</dbReference>
<evidence type="ECO:0000256" key="11">
    <source>
        <dbReference type="ARBA" id="ARBA00023125"/>
    </source>
</evidence>
<evidence type="ECO:0000256" key="18">
    <source>
        <dbReference type="ARBA" id="ARBA00030350"/>
    </source>
</evidence>
<feature type="region of interest" description="Disordered" evidence="19">
    <location>
        <begin position="531"/>
        <end position="575"/>
    </location>
</feature>
<proteinExistence type="inferred from homology"/>
<dbReference type="GO" id="GO:0016020">
    <property type="term" value="C:membrane"/>
    <property type="evidence" value="ECO:0007669"/>
    <property type="project" value="UniProtKB-SubCell"/>
</dbReference>
<evidence type="ECO:0000256" key="7">
    <source>
        <dbReference type="ARBA" id="ARBA00022692"/>
    </source>
</evidence>
<dbReference type="CDD" id="cd11299">
    <property type="entry name" value="O-FucT_plant"/>
    <property type="match status" value="1"/>
</dbReference>
<keyword evidence="8" id="KW-0735">Signal-anchor</keyword>
<evidence type="ECO:0000256" key="9">
    <source>
        <dbReference type="ARBA" id="ARBA00022989"/>
    </source>
</evidence>
<feature type="region of interest" description="Disordered" evidence="19">
    <location>
        <begin position="634"/>
        <end position="669"/>
    </location>
</feature>
<reference evidence="22 23" key="1">
    <citation type="journal article" date="2005" name="PLoS Biol.">
        <title>The genomes of Oryza sativa: a history of duplications.</title>
        <authorList>
            <person name="Yu J."/>
            <person name="Wang J."/>
            <person name="Lin W."/>
            <person name="Li S."/>
            <person name="Li H."/>
            <person name="Zhou J."/>
            <person name="Ni P."/>
            <person name="Dong W."/>
            <person name="Hu S."/>
            <person name="Zeng C."/>
            <person name="Zhang J."/>
            <person name="Zhang Y."/>
            <person name="Li R."/>
            <person name="Xu Z."/>
            <person name="Li S."/>
            <person name="Li X."/>
            <person name="Zheng H."/>
            <person name="Cong L."/>
            <person name="Lin L."/>
            <person name="Yin J."/>
            <person name="Geng J."/>
            <person name="Li G."/>
            <person name="Shi J."/>
            <person name="Liu J."/>
            <person name="Lv H."/>
            <person name="Li J."/>
            <person name="Wang J."/>
            <person name="Deng Y."/>
            <person name="Ran L."/>
            <person name="Shi X."/>
            <person name="Wang X."/>
            <person name="Wu Q."/>
            <person name="Li C."/>
            <person name="Ren X."/>
            <person name="Wang J."/>
            <person name="Wang X."/>
            <person name="Li D."/>
            <person name="Liu D."/>
            <person name="Zhang X."/>
            <person name="Ji Z."/>
            <person name="Zhao W."/>
            <person name="Sun Y."/>
            <person name="Zhang Z."/>
            <person name="Bao J."/>
            <person name="Han Y."/>
            <person name="Dong L."/>
            <person name="Ji J."/>
            <person name="Chen P."/>
            <person name="Wu S."/>
            <person name="Liu J."/>
            <person name="Xiao Y."/>
            <person name="Bu D."/>
            <person name="Tan J."/>
            <person name="Yang L."/>
            <person name="Ye C."/>
            <person name="Zhang J."/>
            <person name="Xu J."/>
            <person name="Zhou Y."/>
            <person name="Yu Y."/>
            <person name="Zhang B."/>
            <person name="Zhuang S."/>
            <person name="Wei H."/>
            <person name="Liu B."/>
            <person name="Lei M."/>
            <person name="Yu H."/>
            <person name="Li Y."/>
            <person name="Xu H."/>
            <person name="Wei S."/>
            <person name="He X."/>
            <person name="Fang L."/>
            <person name="Zhang Z."/>
            <person name="Zhang Y."/>
            <person name="Huang X."/>
            <person name="Su Z."/>
            <person name="Tong W."/>
            <person name="Li J."/>
            <person name="Tong Z."/>
            <person name="Li S."/>
            <person name="Ye J."/>
            <person name="Wang L."/>
            <person name="Fang L."/>
            <person name="Lei T."/>
            <person name="Chen C."/>
            <person name="Chen H."/>
            <person name="Xu Z."/>
            <person name="Li H."/>
            <person name="Huang H."/>
            <person name="Zhang F."/>
            <person name="Xu H."/>
            <person name="Li N."/>
            <person name="Zhao C."/>
            <person name="Li S."/>
            <person name="Dong L."/>
            <person name="Huang Y."/>
            <person name="Li L."/>
            <person name="Xi Y."/>
            <person name="Qi Q."/>
            <person name="Li W."/>
            <person name="Zhang B."/>
            <person name="Hu W."/>
            <person name="Zhang Y."/>
            <person name="Tian X."/>
            <person name="Jiao Y."/>
            <person name="Liang X."/>
            <person name="Jin J."/>
            <person name="Gao L."/>
            <person name="Zheng W."/>
            <person name="Hao B."/>
            <person name="Liu S."/>
            <person name="Wang W."/>
            <person name="Yuan L."/>
            <person name="Cao M."/>
            <person name="McDermott J."/>
            <person name="Samudrala R."/>
            <person name="Wang J."/>
            <person name="Wong G.K."/>
            <person name="Yang H."/>
        </authorList>
    </citation>
    <scope>NUCLEOTIDE SEQUENCE [LARGE SCALE GENOMIC DNA]</scope>
    <source>
        <strain evidence="23">cv. 93-11</strain>
    </source>
</reference>
<dbReference type="InterPro" id="IPR001471">
    <property type="entry name" value="AP2/ERF_dom"/>
</dbReference>
<dbReference type="GO" id="GO:0016757">
    <property type="term" value="F:glycosyltransferase activity"/>
    <property type="evidence" value="ECO:0007669"/>
    <property type="project" value="UniProtKB-KW"/>
</dbReference>
<evidence type="ECO:0000256" key="20">
    <source>
        <dbReference type="SAM" id="Phobius"/>
    </source>
</evidence>
<keyword evidence="12 20" id="KW-0472">Membrane</keyword>
<keyword evidence="14" id="KW-0325">Glycoprotein</keyword>
<dbReference type="PROSITE" id="PS51032">
    <property type="entry name" value="AP2_ERF"/>
    <property type="match status" value="1"/>
</dbReference>
<evidence type="ECO:0000256" key="16">
    <source>
        <dbReference type="ARBA" id="ARBA00023253"/>
    </source>
</evidence>